<reference evidence="4" key="1">
    <citation type="submission" date="2025-08" db="UniProtKB">
        <authorList>
            <consortium name="RefSeq"/>
        </authorList>
    </citation>
    <scope>IDENTIFICATION</scope>
</reference>
<feature type="non-terminal residue" evidence="4">
    <location>
        <position position="1"/>
    </location>
</feature>
<feature type="compositionally biased region" description="Acidic residues" evidence="2">
    <location>
        <begin position="396"/>
        <end position="408"/>
    </location>
</feature>
<dbReference type="GeneID" id="106816566"/>
<gene>
    <name evidence="4" type="primary">LOC106816566</name>
</gene>
<feature type="region of interest" description="Disordered" evidence="2">
    <location>
        <begin position="260"/>
        <end position="286"/>
    </location>
</feature>
<dbReference type="Proteomes" id="UP000695022">
    <property type="component" value="Unplaced"/>
</dbReference>
<feature type="compositionally biased region" description="Basic and acidic residues" evidence="2">
    <location>
        <begin position="432"/>
        <end position="450"/>
    </location>
</feature>
<evidence type="ECO:0000256" key="1">
    <source>
        <dbReference type="ARBA" id="ARBA00023172"/>
    </source>
</evidence>
<dbReference type="PANTHER" id="PTHR33480:SF1">
    <property type="entry name" value="TYR RECOMBINASE DOMAIN-CONTAINING PROTEIN"/>
    <property type="match status" value="1"/>
</dbReference>
<feature type="region of interest" description="Disordered" evidence="2">
    <location>
        <begin position="385"/>
        <end position="457"/>
    </location>
</feature>
<keyword evidence="3" id="KW-1185">Reference proteome</keyword>
<name>A0ABM1EWV5_PRICU</name>
<dbReference type="RefSeq" id="XP_014676676.1">
    <property type="nucleotide sequence ID" value="XM_014821190.1"/>
</dbReference>
<feature type="region of interest" description="Disordered" evidence="2">
    <location>
        <begin position="1135"/>
        <end position="1161"/>
    </location>
</feature>
<sequence>SEMGWPKFVWAKVPGERALWPVKLVSHDDPKSTVYCRADDAEMLVKTSQIYPFPGNDFDILKAKGIATLQKKRATLKCFLDDLDWAKYQKTLPGKVKSSPLPKENCTDQNLLVALKTNQLAATGSNTSNSAVTSLRYDIYEEPCVARDTRCDGAGAVWQASANGSAGDRVHDDGAHSGREAAQCVSVASGKTCRGDRTGAVFDDLIPVKDNREVNGHAAAVTAVVANGDICTPLALSHFIGDDSIGDVPADGQLNVNGLGGMGNLQSQHASGQHTPPEALGKRDLESASETSAKFRCMLQSHDAYINVGLPKDIEAMEPKAADNIDADIVTLMDGLSGVETSIIDGIVDSLGKGEATLIESDVTTILNDASDESEVFPVIPVTSHYADENSSENGNDSDEDYIPDSDSDVNSHDGEVVDNSKISSPKKKRVRIDDTNKSPEKERLQDAKDSAQMQVDMDVDDQQDVEDPDEDEILRDKLNPGIFIRKVMKTSLDRKGSKKKLNRVYNSYHACLFCDKLVQHIPAHMKTHKDIKEVKALFQEAKQTNEDPDFNSLRSRGDDRHNCKVINSGKGEVLLSRRPTDSFSTSKYGPCPKCRDWMLLTTIQRHQKKCKKTNKGHKGEETSSKRDLLLQSDIMAGRLKSTPTKQLLEEVFSIMTRDDISRVAQNDMLLVALGESWLRRNQDNKNKRKYYASQRMRLNSRMLIELRNEEDRVVEERNKEQSKVADKPPVKNVKNSGSMWDFLTPAYFDKVVLAALKCALPYMDDEEELAAPSNAIKLKYDIKRLLHAKWAFAMKVKRDETSEAIAKDCKIFLKLIEVEWAEKVTKLARWMLTKRSFSKSKEIPAPDDIRCLTQYMIVELKKCDLKNSDKDTYHRVVRLVMTRLMCYNKRRSGEMEYISLKDYTTRKISMSDVDASLVGQLSPMENYLLQSQELMTVRGKRSRGVPVLIPEDLQAPLMYLAKSSVRESAEILSSNKLLFPNSARGCARAYDSLRTICAELNLKAPERITSVSMRKYCATLTQVLNMTEAQLQWVCDHLGHTKEVHLQHYRQMSGFLERVHISKLLLMQDMNLTGKYAGKSIDDIRLEEIVLGENDNGQAPDESNNVGYDFEKDLLKIGDTDPDIDMNIPVDEDLSSEVDSQEENVSKMKRRKKRESGMPRNVKWTPKEEEELRLYLSDYLDSKITPGREACLKAIELSKQNNGELHRRVYHKIVKKVSNLNRR</sequence>
<accession>A0ABM1EWV5</accession>
<dbReference type="SUPFAM" id="SSF56349">
    <property type="entry name" value="DNA breaking-rejoining enzymes"/>
    <property type="match status" value="1"/>
</dbReference>
<keyword evidence="1" id="KW-0233">DNA recombination</keyword>
<dbReference type="PANTHER" id="PTHR33480">
    <property type="entry name" value="SET DOMAIN-CONTAINING PROTEIN-RELATED"/>
    <property type="match status" value="1"/>
</dbReference>
<organism evidence="3 4">
    <name type="scientific">Priapulus caudatus</name>
    <name type="common">Priapulid worm</name>
    <dbReference type="NCBI Taxonomy" id="37621"/>
    <lineage>
        <taxon>Eukaryota</taxon>
        <taxon>Metazoa</taxon>
        <taxon>Ecdysozoa</taxon>
        <taxon>Scalidophora</taxon>
        <taxon>Priapulida</taxon>
        <taxon>Priapulimorpha</taxon>
        <taxon>Priapulimorphida</taxon>
        <taxon>Priapulidae</taxon>
        <taxon>Priapulus</taxon>
    </lineage>
</organism>
<proteinExistence type="predicted"/>
<evidence type="ECO:0000313" key="3">
    <source>
        <dbReference type="Proteomes" id="UP000695022"/>
    </source>
</evidence>
<evidence type="ECO:0000256" key="2">
    <source>
        <dbReference type="SAM" id="MobiDB-lite"/>
    </source>
</evidence>
<protein>
    <submittedName>
        <fullName evidence="4">Uncharacterized protein LOC106816566</fullName>
    </submittedName>
</protein>
<dbReference type="Gene3D" id="1.10.443.10">
    <property type="entry name" value="Intergrase catalytic core"/>
    <property type="match status" value="1"/>
</dbReference>
<dbReference type="InterPro" id="IPR013762">
    <property type="entry name" value="Integrase-like_cat_sf"/>
</dbReference>
<dbReference type="InterPro" id="IPR011010">
    <property type="entry name" value="DNA_brk_join_enz"/>
</dbReference>
<evidence type="ECO:0000313" key="4">
    <source>
        <dbReference type="RefSeq" id="XP_014676676.1"/>
    </source>
</evidence>